<dbReference type="Pfam" id="PF08592">
    <property type="entry name" value="Anthrone_oxy"/>
    <property type="match status" value="1"/>
</dbReference>
<keyword evidence="4 6" id="KW-0472">Membrane</keyword>
<reference evidence="7" key="1">
    <citation type="journal article" date="2020" name="Stud. Mycol.">
        <title>101 Dothideomycetes genomes: a test case for predicting lifestyles and emergence of pathogens.</title>
        <authorList>
            <person name="Haridas S."/>
            <person name="Albert R."/>
            <person name="Binder M."/>
            <person name="Bloem J."/>
            <person name="Labutti K."/>
            <person name="Salamov A."/>
            <person name="Andreopoulos B."/>
            <person name="Baker S."/>
            <person name="Barry K."/>
            <person name="Bills G."/>
            <person name="Bluhm B."/>
            <person name="Cannon C."/>
            <person name="Castanera R."/>
            <person name="Culley D."/>
            <person name="Daum C."/>
            <person name="Ezra D."/>
            <person name="Gonzalez J."/>
            <person name="Henrissat B."/>
            <person name="Kuo A."/>
            <person name="Liang C."/>
            <person name="Lipzen A."/>
            <person name="Lutzoni F."/>
            <person name="Magnuson J."/>
            <person name="Mondo S."/>
            <person name="Nolan M."/>
            <person name="Ohm R."/>
            <person name="Pangilinan J."/>
            <person name="Park H.-J."/>
            <person name="Ramirez L."/>
            <person name="Alfaro M."/>
            <person name="Sun H."/>
            <person name="Tritt A."/>
            <person name="Yoshinaga Y."/>
            <person name="Zwiers L.-H."/>
            <person name="Turgeon B."/>
            <person name="Goodwin S."/>
            <person name="Spatafora J."/>
            <person name="Crous P."/>
            <person name="Grigoriev I."/>
        </authorList>
    </citation>
    <scope>NUCLEOTIDE SEQUENCE</scope>
    <source>
        <strain evidence="7">CBS 269.34</strain>
    </source>
</reference>
<dbReference type="PANTHER" id="PTHR35042">
    <property type="entry name" value="ANTHRONE OXYGENASE ENCC"/>
    <property type="match status" value="1"/>
</dbReference>
<dbReference type="PANTHER" id="PTHR35042:SF1">
    <property type="entry name" value="DUF1772-DOMAIN-CONTAINING PROTEIN"/>
    <property type="match status" value="1"/>
</dbReference>
<feature type="transmembrane region" description="Helical" evidence="6">
    <location>
        <begin position="7"/>
        <end position="31"/>
    </location>
</feature>
<dbReference type="InterPro" id="IPR013901">
    <property type="entry name" value="Anthrone_oxy"/>
</dbReference>
<evidence type="ECO:0000256" key="2">
    <source>
        <dbReference type="ARBA" id="ARBA00022692"/>
    </source>
</evidence>
<accession>A0A6A6RF44</accession>
<evidence type="ECO:0008006" key="9">
    <source>
        <dbReference type="Google" id="ProtNLM"/>
    </source>
</evidence>
<sequence>MTDYSGALIPIFQAIGITAPAMYSAICYSYSRITMATLLSTSPTEKQLAKQWYHAYALGPSFVPPLVVSGTLSNIFLAYINPAASSLSRSANTLAALCVASIIPITLGYIEPAVNGAGKWKAADLLRDDGFELEYVGRVDRHSASEAAKQWADKIEMRTIVETWARLNMWRCYIGALAVGASSYAMILSS</sequence>
<comment type="similarity">
    <text evidence="5">Belongs to the anthrone oxygenase family.</text>
</comment>
<evidence type="ECO:0000313" key="8">
    <source>
        <dbReference type="Proteomes" id="UP000799750"/>
    </source>
</evidence>
<comment type="subcellular location">
    <subcellularLocation>
        <location evidence="1">Membrane</location>
        <topology evidence="1">Multi-pass membrane protein</topology>
    </subcellularLocation>
</comment>
<feature type="transmembrane region" description="Helical" evidence="6">
    <location>
        <begin position="168"/>
        <end position="188"/>
    </location>
</feature>
<feature type="transmembrane region" description="Helical" evidence="6">
    <location>
        <begin position="92"/>
        <end position="110"/>
    </location>
</feature>
<name>A0A6A6RF44_9PEZI</name>
<organism evidence="7 8">
    <name type="scientific">Lophium mytilinum</name>
    <dbReference type="NCBI Taxonomy" id="390894"/>
    <lineage>
        <taxon>Eukaryota</taxon>
        <taxon>Fungi</taxon>
        <taxon>Dikarya</taxon>
        <taxon>Ascomycota</taxon>
        <taxon>Pezizomycotina</taxon>
        <taxon>Dothideomycetes</taxon>
        <taxon>Pleosporomycetidae</taxon>
        <taxon>Mytilinidiales</taxon>
        <taxon>Mytilinidiaceae</taxon>
        <taxon>Lophium</taxon>
    </lineage>
</organism>
<dbReference type="Proteomes" id="UP000799750">
    <property type="component" value="Unassembled WGS sequence"/>
</dbReference>
<evidence type="ECO:0000313" key="7">
    <source>
        <dbReference type="EMBL" id="KAF2503355.1"/>
    </source>
</evidence>
<dbReference type="OrthoDB" id="5343383at2759"/>
<evidence type="ECO:0000256" key="1">
    <source>
        <dbReference type="ARBA" id="ARBA00004141"/>
    </source>
</evidence>
<protein>
    <recommendedName>
        <fullName evidence="9">DUF1772-domain-containing protein</fullName>
    </recommendedName>
</protein>
<evidence type="ECO:0000256" key="6">
    <source>
        <dbReference type="SAM" id="Phobius"/>
    </source>
</evidence>
<proteinExistence type="inferred from homology"/>
<gene>
    <name evidence="7" type="ORF">BU16DRAFT_612870</name>
</gene>
<dbReference type="EMBL" id="MU004181">
    <property type="protein sequence ID" value="KAF2503355.1"/>
    <property type="molecule type" value="Genomic_DNA"/>
</dbReference>
<keyword evidence="3 6" id="KW-1133">Transmembrane helix</keyword>
<dbReference type="GO" id="GO:0016020">
    <property type="term" value="C:membrane"/>
    <property type="evidence" value="ECO:0007669"/>
    <property type="project" value="UniProtKB-SubCell"/>
</dbReference>
<keyword evidence="2 6" id="KW-0812">Transmembrane</keyword>
<dbReference type="AlphaFoldDB" id="A0A6A6RF44"/>
<keyword evidence="8" id="KW-1185">Reference proteome</keyword>
<evidence type="ECO:0000256" key="5">
    <source>
        <dbReference type="ARBA" id="ARBA00034313"/>
    </source>
</evidence>
<evidence type="ECO:0000256" key="3">
    <source>
        <dbReference type="ARBA" id="ARBA00022989"/>
    </source>
</evidence>
<feature type="transmembrane region" description="Helical" evidence="6">
    <location>
        <begin position="62"/>
        <end position="80"/>
    </location>
</feature>
<evidence type="ECO:0000256" key="4">
    <source>
        <dbReference type="ARBA" id="ARBA00023136"/>
    </source>
</evidence>